<keyword evidence="7" id="KW-1185">Reference proteome</keyword>
<evidence type="ECO:0000313" key="7">
    <source>
        <dbReference type="Proteomes" id="UP000662111"/>
    </source>
</evidence>
<dbReference type="SUPFAM" id="SSF53633">
    <property type="entry name" value="Carbamate kinase-like"/>
    <property type="match status" value="1"/>
</dbReference>
<protein>
    <recommendedName>
        <fullName evidence="4">Carbamate kinase</fullName>
    </recommendedName>
</protein>
<dbReference type="PRINTS" id="PR01469">
    <property type="entry name" value="CARBMTKINASE"/>
</dbReference>
<dbReference type="GO" id="GO:0016301">
    <property type="term" value="F:kinase activity"/>
    <property type="evidence" value="ECO:0007669"/>
    <property type="project" value="UniProtKB-KW"/>
</dbReference>
<dbReference type="InterPro" id="IPR036393">
    <property type="entry name" value="AceGlu_kinase-like_sf"/>
</dbReference>
<dbReference type="Proteomes" id="UP000662111">
    <property type="component" value="Unassembled WGS sequence"/>
</dbReference>
<evidence type="ECO:0000256" key="2">
    <source>
        <dbReference type="ARBA" id="ARBA00022679"/>
    </source>
</evidence>
<keyword evidence="2 4" id="KW-0808">Transferase</keyword>
<proteinExistence type="inferred from homology"/>
<sequence>MRIVLALGGNAMTASDGRSTPDDQRAAIAVAAEHIARLVAAGHEVVVTHGNGPQVGNILLKNELSAHRLTPVSLDWCGAQTQGTIGFTLMNALERALAAQDAARPVATLVSRTVVDADDPAFTSPTKAIGPYGSADHAAAMTAAGQAWRDEGPKGWRRVVASPEPLQIVDAPAVAALLAQGFLVVSSGGGGIPVVPDPRGGYQGVEAVIDKDLTATLLSRQVEADLLVIATDVEHAVLGWGTPQARPLGQVRAAELRAHIEAGEFGVGSMLPKVEAVTRFVESGGPRAVVTDLASITEAADGGTGTVVVP</sequence>
<accession>A0ABQ2FCT6</accession>
<organism evidence="6 7">
    <name type="scientific">Ornithinimicrobium pekingense</name>
    <dbReference type="NCBI Taxonomy" id="384677"/>
    <lineage>
        <taxon>Bacteria</taxon>
        <taxon>Bacillati</taxon>
        <taxon>Actinomycetota</taxon>
        <taxon>Actinomycetes</taxon>
        <taxon>Micrococcales</taxon>
        <taxon>Ornithinimicrobiaceae</taxon>
        <taxon>Ornithinimicrobium</taxon>
    </lineage>
</organism>
<evidence type="ECO:0000256" key="4">
    <source>
        <dbReference type="PIRNR" id="PIRNR000723"/>
    </source>
</evidence>
<evidence type="ECO:0000313" key="6">
    <source>
        <dbReference type="EMBL" id="GGK80826.1"/>
    </source>
</evidence>
<comment type="caution">
    <text evidence="6">The sequence shown here is derived from an EMBL/GenBank/DDBJ whole genome shotgun (WGS) entry which is preliminary data.</text>
</comment>
<dbReference type="InterPro" id="IPR003964">
    <property type="entry name" value="Carb_kinase"/>
</dbReference>
<evidence type="ECO:0000259" key="5">
    <source>
        <dbReference type="Pfam" id="PF00696"/>
    </source>
</evidence>
<dbReference type="EMBL" id="BMLB01000007">
    <property type="protein sequence ID" value="GGK80826.1"/>
    <property type="molecule type" value="Genomic_DNA"/>
</dbReference>
<reference evidence="7" key="1">
    <citation type="journal article" date="2019" name="Int. J. Syst. Evol. Microbiol.">
        <title>The Global Catalogue of Microorganisms (GCM) 10K type strain sequencing project: providing services to taxonomists for standard genome sequencing and annotation.</title>
        <authorList>
            <consortium name="The Broad Institute Genomics Platform"/>
            <consortium name="The Broad Institute Genome Sequencing Center for Infectious Disease"/>
            <person name="Wu L."/>
            <person name="Ma J."/>
        </authorList>
    </citation>
    <scope>NUCLEOTIDE SEQUENCE [LARGE SCALE GENOMIC DNA]</scope>
    <source>
        <strain evidence="7">CGMCC 1.5362</strain>
    </source>
</reference>
<evidence type="ECO:0000256" key="3">
    <source>
        <dbReference type="ARBA" id="ARBA00022777"/>
    </source>
</evidence>
<dbReference type="Gene3D" id="3.40.1160.10">
    <property type="entry name" value="Acetylglutamate kinase-like"/>
    <property type="match status" value="1"/>
</dbReference>
<evidence type="ECO:0000256" key="1">
    <source>
        <dbReference type="ARBA" id="ARBA00011066"/>
    </source>
</evidence>
<dbReference type="Pfam" id="PF00696">
    <property type="entry name" value="AA_kinase"/>
    <property type="match status" value="1"/>
</dbReference>
<dbReference type="CDD" id="cd04235">
    <property type="entry name" value="AAK_CK"/>
    <property type="match status" value="1"/>
</dbReference>
<name>A0ABQ2FCT6_9MICO</name>
<keyword evidence="3 4" id="KW-0418">Kinase</keyword>
<dbReference type="RefSeq" id="WP_022922417.1">
    <property type="nucleotide sequence ID" value="NZ_BMLB01000007.1"/>
</dbReference>
<dbReference type="PANTHER" id="PTHR30409:SF1">
    <property type="entry name" value="CARBAMATE KINASE-RELATED"/>
    <property type="match status" value="1"/>
</dbReference>
<dbReference type="NCBIfam" id="NF009007">
    <property type="entry name" value="PRK12352.1"/>
    <property type="match status" value="1"/>
</dbReference>
<dbReference type="PIRSF" id="PIRSF000723">
    <property type="entry name" value="Carbamate_kin"/>
    <property type="match status" value="1"/>
</dbReference>
<dbReference type="InterPro" id="IPR001048">
    <property type="entry name" value="Asp/Glu/Uridylate_kinase"/>
</dbReference>
<gene>
    <name evidence="6" type="ORF">GCM10011509_31660</name>
</gene>
<feature type="domain" description="Aspartate/glutamate/uridylate kinase" evidence="5">
    <location>
        <begin position="1"/>
        <end position="292"/>
    </location>
</feature>
<comment type="similarity">
    <text evidence="1 4">Belongs to the carbamate kinase family.</text>
</comment>
<dbReference type="PANTHER" id="PTHR30409">
    <property type="entry name" value="CARBAMATE KINASE"/>
    <property type="match status" value="1"/>
</dbReference>